<feature type="transmembrane region" description="Helical" evidence="1">
    <location>
        <begin position="48"/>
        <end position="65"/>
    </location>
</feature>
<reference evidence="2" key="1">
    <citation type="journal article" date="2015" name="Nature">
        <title>Complex archaea that bridge the gap between prokaryotes and eukaryotes.</title>
        <authorList>
            <person name="Spang A."/>
            <person name="Saw J.H."/>
            <person name="Jorgensen S.L."/>
            <person name="Zaremba-Niedzwiedzka K."/>
            <person name="Martijn J."/>
            <person name="Lind A.E."/>
            <person name="van Eijk R."/>
            <person name="Schleper C."/>
            <person name="Guy L."/>
            <person name="Ettema T.J."/>
        </authorList>
    </citation>
    <scope>NUCLEOTIDE SEQUENCE</scope>
</reference>
<accession>A0A0F9CY96</accession>
<feature type="transmembrane region" description="Helical" evidence="1">
    <location>
        <begin position="71"/>
        <end position="87"/>
    </location>
</feature>
<comment type="caution">
    <text evidence="2">The sequence shown here is derived from an EMBL/GenBank/DDBJ whole genome shotgun (WGS) entry which is preliminary data.</text>
</comment>
<keyword evidence="1" id="KW-0472">Membrane</keyword>
<organism evidence="2">
    <name type="scientific">marine sediment metagenome</name>
    <dbReference type="NCBI Taxonomy" id="412755"/>
    <lineage>
        <taxon>unclassified sequences</taxon>
        <taxon>metagenomes</taxon>
        <taxon>ecological metagenomes</taxon>
    </lineage>
</organism>
<keyword evidence="1" id="KW-1133">Transmembrane helix</keyword>
<dbReference type="AlphaFoldDB" id="A0A0F9CY96"/>
<gene>
    <name evidence="2" type="ORF">LCGC14_2553800</name>
</gene>
<keyword evidence="1" id="KW-0812">Transmembrane</keyword>
<proteinExistence type="predicted"/>
<dbReference type="EMBL" id="LAZR01041978">
    <property type="protein sequence ID" value="KKL10641.1"/>
    <property type="molecule type" value="Genomic_DNA"/>
</dbReference>
<evidence type="ECO:0000256" key="1">
    <source>
        <dbReference type="SAM" id="Phobius"/>
    </source>
</evidence>
<feature type="transmembrane region" description="Helical" evidence="1">
    <location>
        <begin position="6"/>
        <end position="36"/>
    </location>
</feature>
<protein>
    <submittedName>
        <fullName evidence="2">Uncharacterized protein</fullName>
    </submittedName>
</protein>
<sequence>MIIDFMPVLIINFLTFAVLWFVIFNIGLFIFAGFKFIMKGNKERMKKIPTIIRFILTLALILGVYTETGFWTSLSLFLIFIYVELTFQKKKINITMKQDSFSLYRSAMKEKEPIRDE</sequence>
<name>A0A0F9CY96_9ZZZZ</name>
<evidence type="ECO:0000313" key="2">
    <source>
        <dbReference type="EMBL" id="KKL10641.1"/>
    </source>
</evidence>